<feature type="domain" description="Protein kinase" evidence="2">
    <location>
        <begin position="22"/>
        <end position="359"/>
    </location>
</feature>
<sequence length="378" mass="43544">MAAKTPQTNGKRKAPPSRAAPKRKRRARKQSQTLEVWKSQDWVPVRKFLDNIDVLRNKTTPSRVMVQKILRNANTSSGQQRHFEIQALDMLPPCNRIVQMLDCVHEYPDRDHCAAFFEYYPLSDVWHWKEVMFDKKNRKPVPESYIWRFFIQMAQALQFIQNGSGPNQDGRQPIIHRDIKPKNVLVVDNGSTYPSFKLHDFGCATMRTPGKEYKDSYCGTFEWQPPENPRINTEAAEIWSLGACVHFLATGRTPTESITEFEQGIRRGLRGGGHPESAGEYDPMDRYYAARVPRRVIPINLSDEQQMAQGTPRFNGRFNHQYSDQLNSWMLRTLSLKPNKRPTAAQLCTKMTAEARKILREMTGRAGLCDLDVRFGNG</sequence>
<dbReference type="GO" id="GO:0005737">
    <property type="term" value="C:cytoplasm"/>
    <property type="evidence" value="ECO:0007669"/>
    <property type="project" value="TreeGrafter"/>
</dbReference>
<dbReference type="SMART" id="SM00220">
    <property type="entry name" value="S_TKc"/>
    <property type="match status" value="1"/>
</dbReference>
<feature type="compositionally biased region" description="Basic residues" evidence="1">
    <location>
        <begin position="10"/>
        <end position="29"/>
    </location>
</feature>
<dbReference type="OrthoDB" id="310217at2759"/>
<protein>
    <submittedName>
        <fullName evidence="3">Serine/threonine protein kinase-like protein</fullName>
    </submittedName>
</protein>
<evidence type="ECO:0000259" key="2">
    <source>
        <dbReference type="PROSITE" id="PS50011"/>
    </source>
</evidence>
<dbReference type="Gene3D" id="1.10.510.10">
    <property type="entry name" value="Transferase(Phosphotransferase) domain 1"/>
    <property type="match status" value="1"/>
</dbReference>
<name>A0A6A6TRU4_9PLEO</name>
<dbReference type="Proteomes" id="UP000799324">
    <property type="component" value="Unassembled WGS sequence"/>
</dbReference>
<keyword evidence="3" id="KW-0808">Transferase</keyword>
<reference evidence="3" key="1">
    <citation type="journal article" date="2020" name="Stud. Mycol.">
        <title>101 Dothideomycetes genomes: a test case for predicting lifestyles and emergence of pathogens.</title>
        <authorList>
            <person name="Haridas S."/>
            <person name="Albert R."/>
            <person name="Binder M."/>
            <person name="Bloem J."/>
            <person name="Labutti K."/>
            <person name="Salamov A."/>
            <person name="Andreopoulos B."/>
            <person name="Baker S."/>
            <person name="Barry K."/>
            <person name="Bills G."/>
            <person name="Bluhm B."/>
            <person name="Cannon C."/>
            <person name="Castanera R."/>
            <person name="Culley D."/>
            <person name="Daum C."/>
            <person name="Ezra D."/>
            <person name="Gonzalez J."/>
            <person name="Henrissat B."/>
            <person name="Kuo A."/>
            <person name="Liang C."/>
            <person name="Lipzen A."/>
            <person name="Lutzoni F."/>
            <person name="Magnuson J."/>
            <person name="Mondo S."/>
            <person name="Nolan M."/>
            <person name="Ohm R."/>
            <person name="Pangilinan J."/>
            <person name="Park H.-J."/>
            <person name="Ramirez L."/>
            <person name="Alfaro M."/>
            <person name="Sun H."/>
            <person name="Tritt A."/>
            <person name="Yoshinaga Y."/>
            <person name="Zwiers L.-H."/>
            <person name="Turgeon B."/>
            <person name="Goodwin S."/>
            <person name="Spatafora J."/>
            <person name="Crous P."/>
            <person name="Grigoriev I."/>
        </authorList>
    </citation>
    <scope>NUCLEOTIDE SEQUENCE</scope>
    <source>
        <strain evidence="3">CBS 122681</strain>
    </source>
</reference>
<dbReference type="AlphaFoldDB" id="A0A6A6TRU4"/>
<dbReference type="PANTHER" id="PTHR24361">
    <property type="entry name" value="MITOGEN-ACTIVATED KINASE KINASE KINASE"/>
    <property type="match status" value="1"/>
</dbReference>
<dbReference type="SUPFAM" id="SSF56112">
    <property type="entry name" value="Protein kinase-like (PK-like)"/>
    <property type="match status" value="1"/>
</dbReference>
<proteinExistence type="predicted"/>
<evidence type="ECO:0000256" key="1">
    <source>
        <dbReference type="SAM" id="MobiDB-lite"/>
    </source>
</evidence>
<dbReference type="PROSITE" id="PS50011">
    <property type="entry name" value="PROTEIN_KINASE_DOM"/>
    <property type="match status" value="1"/>
</dbReference>
<organism evidence="3 4">
    <name type="scientific">Lophiostoma macrostomum CBS 122681</name>
    <dbReference type="NCBI Taxonomy" id="1314788"/>
    <lineage>
        <taxon>Eukaryota</taxon>
        <taxon>Fungi</taxon>
        <taxon>Dikarya</taxon>
        <taxon>Ascomycota</taxon>
        <taxon>Pezizomycotina</taxon>
        <taxon>Dothideomycetes</taxon>
        <taxon>Pleosporomycetidae</taxon>
        <taxon>Pleosporales</taxon>
        <taxon>Lophiostomataceae</taxon>
        <taxon>Lophiostoma</taxon>
    </lineage>
</organism>
<evidence type="ECO:0000313" key="3">
    <source>
        <dbReference type="EMBL" id="KAF2661628.1"/>
    </source>
</evidence>
<dbReference type="InterPro" id="IPR000719">
    <property type="entry name" value="Prot_kinase_dom"/>
</dbReference>
<gene>
    <name evidence="3" type="ORF">K491DRAFT_710840</name>
</gene>
<dbReference type="CDD" id="cd00180">
    <property type="entry name" value="PKc"/>
    <property type="match status" value="1"/>
</dbReference>
<dbReference type="EMBL" id="MU004293">
    <property type="protein sequence ID" value="KAF2661628.1"/>
    <property type="molecule type" value="Genomic_DNA"/>
</dbReference>
<keyword evidence="4" id="KW-1185">Reference proteome</keyword>
<feature type="region of interest" description="Disordered" evidence="1">
    <location>
        <begin position="1"/>
        <end position="31"/>
    </location>
</feature>
<dbReference type="InterPro" id="IPR011009">
    <property type="entry name" value="Kinase-like_dom_sf"/>
</dbReference>
<evidence type="ECO:0000313" key="4">
    <source>
        <dbReference type="Proteomes" id="UP000799324"/>
    </source>
</evidence>
<dbReference type="Pfam" id="PF00069">
    <property type="entry name" value="Pkinase"/>
    <property type="match status" value="1"/>
</dbReference>
<dbReference type="PANTHER" id="PTHR24361:SF842">
    <property type="entry name" value="KINASE, PUTATIVE-RELATED"/>
    <property type="match status" value="1"/>
</dbReference>
<keyword evidence="3" id="KW-0723">Serine/threonine-protein kinase</keyword>
<dbReference type="InterPro" id="IPR008271">
    <property type="entry name" value="Ser/Thr_kinase_AS"/>
</dbReference>
<dbReference type="PROSITE" id="PS00108">
    <property type="entry name" value="PROTEIN_KINASE_ST"/>
    <property type="match status" value="1"/>
</dbReference>
<keyword evidence="3" id="KW-0418">Kinase</keyword>
<dbReference type="InterPro" id="IPR053235">
    <property type="entry name" value="Ser_Thr_kinase"/>
</dbReference>
<dbReference type="GO" id="GO:0004674">
    <property type="term" value="F:protein serine/threonine kinase activity"/>
    <property type="evidence" value="ECO:0007669"/>
    <property type="project" value="UniProtKB-KW"/>
</dbReference>
<accession>A0A6A6TRU4</accession>
<dbReference type="GO" id="GO:0005524">
    <property type="term" value="F:ATP binding"/>
    <property type="evidence" value="ECO:0007669"/>
    <property type="project" value="InterPro"/>
</dbReference>